<dbReference type="OrthoDB" id="422579at2"/>
<sequence length="323" mass="34162">MSRAKTSLAALALAISVTLASCASKPTPEEELQLAMAEATKPAPPEEVEAANRADPLTKANFWAKEHAKNPENLATALAFANALRDIGSDKRAIDVLSQVMVVHPNEPELLLLIARALSTEQDYAAAAQAYFQVTRLEPTRADAWAGLGTALDRLDRHVEAQDAYDHALAIDPARTSTLANYGLSLALSGDLAGAEAKLRLASDQPDATTQVRENLALVLGLQGKYDEMKSASGPGAPQGIVEQNVELLREMVQPNRTWEALAARAQVGELPPQPALTQPATPPEDAPVAAATVAVSDEPIGLTGAPQEETSGTGLRLRKSTY</sequence>
<dbReference type="PROSITE" id="PS51257">
    <property type="entry name" value="PROKAR_LIPOPROTEIN"/>
    <property type="match status" value="1"/>
</dbReference>
<evidence type="ECO:0000256" key="1">
    <source>
        <dbReference type="ARBA" id="ARBA00022737"/>
    </source>
</evidence>
<organism evidence="6 7">
    <name type="scientific">Hyphomonas johnsonii MHS-2</name>
    <dbReference type="NCBI Taxonomy" id="1280950"/>
    <lineage>
        <taxon>Bacteria</taxon>
        <taxon>Pseudomonadati</taxon>
        <taxon>Pseudomonadota</taxon>
        <taxon>Alphaproteobacteria</taxon>
        <taxon>Hyphomonadales</taxon>
        <taxon>Hyphomonadaceae</taxon>
        <taxon>Hyphomonas</taxon>
    </lineage>
</organism>
<accession>A0A059FQ76</accession>
<reference evidence="6 7" key="1">
    <citation type="journal article" date="2014" name="Antonie Van Leeuwenhoek">
        <title>Hyphomonas beringensis sp. nov. and Hyphomonas chukchiensis sp. nov., isolated from surface seawater of the Bering Sea and Chukchi Sea.</title>
        <authorList>
            <person name="Li C."/>
            <person name="Lai Q."/>
            <person name="Li G."/>
            <person name="Dong C."/>
            <person name="Wang J."/>
            <person name="Liao Y."/>
            <person name="Shao Z."/>
        </authorList>
    </citation>
    <scope>NUCLEOTIDE SEQUENCE [LARGE SCALE GENOMIC DNA]</scope>
    <source>
        <strain evidence="6 7">MHS-2</strain>
    </source>
</reference>
<evidence type="ECO:0000256" key="5">
    <source>
        <dbReference type="SAM" id="SignalP"/>
    </source>
</evidence>
<dbReference type="STRING" id="1280950.HJO_07452"/>
<feature type="repeat" description="TPR" evidence="3">
    <location>
        <begin position="142"/>
        <end position="175"/>
    </location>
</feature>
<dbReference type="RefSeq" id="WP_051618394.1">
    <property type="nucleotide sequence ID" value="NZ_ARYK01000003.1"/>
</dbReference>
<dbReference type="PIRSF" id="PIRSF035836">
    <property type="entry name" value="UCP035836"/>
    <property type="match status" value="1"/>
</dbReference>
<evidence type="ECO:0000256" key="3">
    <source>
        <dbReference type="PROSITE-ProRule" id="PRU00339"/>
    </source>
</evidence>
<gene>
    <name evidence="6" type="ORF">HJO_07452</name>
</gene>
<feature type="signal peptide" evidence="5">
    <location>
        <begin position="1"/>
        <end position="23"/>
    </location>
</feature>
<keyword evidence="5" id="KW-0732">Signal</keyword>
<evidence type="ECO:0000256" key="4">
    <source>
        <dbReference type="SAM" id="MobiDB-lite"/>
    </source>
</evidence>
<dbReference type="InterPro" id="IPR019734">
    <property type="entry name" value="TPR_rpt"/>
</dbReference>
<feature type="region of interest" description="Disordered" evidence="4">
    <location>
        <begin position="299"/>
        <end position="323"/>
    </location>
</feature>
<keyword evidence="1" id="KW-0677">Repeat</keyword>
<dbReference type="Proteomes" id="UP000025171">
    <property type="component" value="Unassembled WGS sequence"/>
</dbReference>
<dbReference type="Gene3D" id="1.25.40.10">
    <property type="entry name" value="Tetratricopeptide repeat domain"/>
    <property type="match status" value="1"/>
</dbReference>
<evidence type="ECO:0000313" key="6">
    <source>
        <dbReference type="EMBL" id="KCZ92772.1"/>
    </source>
</evidence>
<dbReference type="Pfam" id="PF13181">
    <property type="entry name" value="TPR_8"/>
    <property type="match status" value="1"/>
</dbReference>
<dbReference type="EMBL" id="ARYK01000003">
    <property type="protein sequence ID" value="KCZ92772.1"/>
    <property type="molecule type" value="Genomic_DNA"/>
</dbReference>
<dbReference type="PROSITE" id="PS50005">
    <property type="entry name" value="TPR"/>
    <property type="match status" value="1"/>
</dbReference>
<dbReference type="InterPro" id="IPR051685">
    <property type="entry name" value="Ycf3/AcsC/BcsC/TPR_MFPF"/>
</dbReference>
<dbReference type="eggNOG" id="COG5010">
    <property type="taxonomic scope" value="Bacteria"/>
</dbReference>
<evidence type="ECO:0000256" key="2">
    <source>
        <dbReference type="ARBA" id="ARBA00022803"/>
    </source>
</evidence>
<dbReference type="SUPFAM" id="SSF48452">
    <property type="entry name" value="TPR-like"/>
    <property type="match status" value="1"/>
</dbReference>
<dbReference type="AlphaFoldDB" id="A0A059FQ76"/>
<protein>
    <submittedName>
        <fullName evidence="6">Uncharacterized protein</fullName>
    </submittedName>
</protein>
<feature type="chain" id="PRO_5001572513" evidence="5">
    <location>
        <begin position="24"/>
        <end position="323"/>
    </location>
</feature>
<comment type="caution">
    <text evidence="6">The sequence shown here is derived from an EMBL/GenBank/DDBJ whole genome shotgun (WGS) entry which is preliminary data.</text>
</comment>
<name>A0A059FQ76_9PROT</name>
<dbReference type="InterPro" id="IPR011990">
    <property type="entry name" value="TPR-like_helical_dom_sf"/>
</dbReference>
<dbReference type="SMART" id="SM00028">
    <property type="entry name" value="TPR"/>
    <property type="match status" value="2"/>
</dbReference>
<dbReference type="PATRIC" id="fig|1280950.3.peg.1493"/>
<keyword evidence="7" id="KW-1185">Reference proteome</keyword>
<keyword evidence="2 3" id="KW-0802">TPR repeat</keyword>
<dbReference type="PANTHER" id="PTHR44943">
    <property type="entry name" value="CELLULOSE SYNTHASE OPERON PROTEIN C"/>
    <property type="match status" value="1"/>
</dbReference>
<evidence type="ECO:0000313" key="7">
    <source>
        <dbReference type="Proteomes" id="UP000025171"/>
    </source>
</evidence>
<dbReference type="InterPro" id="IPR014596">
    <property type="entry name" value="UCP035836"/>
</dbReference>
<proteinExistence type="predicted"/>
<dbReference type="PANTHER" id="PTHR44943:SF8">
    <property type="entry name" value="TPR REPEAT-CONTAINING PROTEIN MJ0263"/>
    <property type="match status" value="1"/>
</dbReference>